<name>A0A6S6Z5X3_9BURK</name>
<dbReference type="InterPro" id="IPR017439">
    <property type="entry name" value="Amidohydrolase"/>
</dbReference>
<dbReference type="Gene3D" id="3.40.630.10">
    <property type="entry name" value="Zn peptidases"/>
    <property type="match status" value="2"/>
</dbReference>
<dbReference type="PIRSF" id="PIRSF005962">
    <property type="entry name" value="Pept_M20D_amidohydro"/>
    <property type="match status" value="1"/>
</dbReference>
<feature type="domain" description="Peptidase M20 dimerisation" evidence="4">
    <location>
        <begin position="182"/>
        <end position="277"/>
    </location>
</feature>
<evidence type="ECO:0000313" key="6">
    <source>
        <dbReference type="Proteomes" id="UP000494269"/>
    </source>
</evidence>
<dbReference type="Pfam" id="PF01546">
    <property type="entry name" value="Peptidase_M20"/>
    <property type="match status" value="1"/>
</dbReference>
<dbReference type="AlphaFoldDB" id="A0A6S6Z5X3"/>
<dbReference type="InterPro" id="IPR011650">
    <property type="entry name" value="Peptidase_M20_dimer"/>
</dbReference>
<evidence type="ECO:0000256" key="3">
    <source>
        <dbReference type="SAM" id="SignalP"/>
    </source>
</evidence>
<dbReference type="InterPro" id="IPR002933">
    <property type="entry name" value="Peptidase_M20"/>
</dbReference>
<organism evidence="5 6">
    <name type="scientific">Achromobacter kerstersii</name>
    <dbReference type="NCBI Taxonomy" id="1353890"/>
    <lineage>
        <taxon>Bacteria</taxon>
        <taxon>Pseudomonadati</taxon>
        <taxon>Pseudomonadota</taxon>
        <taxon>Betaproteobacteria</taxon>
        <taxon>Burkholderiales</taxon>
        <taxon>Alcaligenaceae</taxon>
        <taxon>Achromobacter</taxon>
    </lineage>
</organism>
<reference evidence="5 6" key="1">
    <citation type="submission" date="2020-04" db="EMBL/GenBank/DDBJ databases">
        <authorList>
            <person name="De Canck E."/>
        </authorList>
    </citation>
    <scope>NUCLEOTIDE SEQUENCE [LARGE SCALE GENOMIC DNA]</scope>
    <source>
        <strain evidence="5 6">LMG 3441</strain>
    </source>
</reference>
<feature type="binding site" evidence="2">
    <location>
        <position position="99"/>
    </location>
    <ligand>
        <name>Mn(2+)</name>
        <dbReference type="ChEBI" id="CHEBI:29035"/>
        <label>2</label>
    </ligand>
</feature>
<comment type="cofactor">
    <cofactor evidence="2">
        <name>Mn(2+)</name>
        <dbReference type="ChEBI" id="CHEBI:29035"/>
    </cofactor>
    <text evidence="2">The Mn(2+) ion enhances activity.</text>
</comment>
<dbReference type="NCBIfam" id="TIGR01891">
    <property type="entry name" value="amidohydrolases"/>
    <property type="match status" value="1"/>
</dbReference>
<dbReference type="PANTHER" id="PTHR11014">
    <property type="entry name" value="PEPTIDASE M20 FAMILY MEMBER"/>
    <property type="match status" value="1"/>
</dbReference>
<feature type="binding site" evidence="2">
    <location>
        <position position="159"/>
    </location>
    <ligand>
        <name>Mn(2+)</name>
        <dbReference type="ChEBI" id="CHEBI:29035"/>
        <label>2</label>
    </ligand>
</feature>
<feature type="binding site" evidence="2">
    <location>
        <position position="133"/>
    </location>
    <ligand>
        <name>Mn(2+)</name>
        <dbReference type="ChEBI" id="CHEBI:29035"/>
        <label>2</label>
    </ligand>
</feature>
<evidence type="ECO:0000256" key="1">
    <source>
        <dbReference type="ARBA" id="ARBA00022801"/>
    </source>
</evidence>
<evidence type="ECO:0000256" key="2">
    <source>
        <dbReference type="PIRSR" id="PIRSR005962-1"/>
    </source>
</evidence>
<dbReference type="EC" id="3.5.1.-" evidence="5"/>
<evidence type="ECO:0000259" key="4">
    <source>
        <dbReference type="Pfam" id="PF07687"/>
    </source>
</evidence>
<dbReference type="InterPro" id="IPR036264">
    <property type="entry name" value="Bact_exopeptidase_dim_dom"/>
</dbReference>
<dbReference type="GO" id="GO:0046872">
    <property type="term" value="F:metal ion binding"/>
    <property type="evidence" value="ECO:0007669"/>
    <property type="project" value="UniProtKB-KW"/>
</dbReference>
<dbReference type="PANTHER" id="PTHR11014:SF63">
    <property type="entry name" value="METALLOPEPTIDASE, PUTATIVE (AFU_ORTHOLOGUE AFUA_6G09600)-RELATED"/>
    <property type="match status" value="1"/>
</dbReference>
<evidence type="ECO:0000313" key="5">
    <source>
        <dbReference type="EMBL" id="CAB3663942.1"/>
    </source>
</evidence>
<dbReference type="RefSeq" id="WP_175168809.1">
    <property type="nucleotide sequence ID" value="NZ_CADIJQ010000001.1"/>
</dbReference>
<keyword evidence="3" id="KW-0732">Signal</keyword>
<keyword evidence="6" id="KW-1185">Reference proteome</keyword>
<feature type="binding site" evidence="2">
    <location>
        <position position="97"/>
    </location>
    <ligand>
        <name>Mn(2+)</name>
        <dbReference type="ChEBI" id="CHEBI:29035"/>
        <label>2</label>
    </ligand>
</feature>
<dbReference type="Proteomes" id="UP000494269">
    <property type="component" value="Unassembled WGS sequence"/>
</dbReference>
<keyword evidence="1 5" id="KW-0378">Hydrolase</keyword>
<dbReference type="GO" id="GO:0016787">
    <property type="term" value="F:hydrolase activity"/>
    <property type="evidence" value="ECO:0007669"/>
    <property type="project" value="UniProtKB-KW"/>
</dbReference>
<feature type="chain" id="PRO_5028901980" evidence="3">
    <location>
        <begin position="23"/>
        <end position="387"/>
    </location>
</feature>
<gene>
    <name evidence="5" type="primary">scmP_1</name>
    <name evidence="5" type="ORF">LMG3441_00710</name>
</gene>
<proteinExistence type="predicted"/>
<dbReference type="SUPFAM" id="SSF55031">
    <property type="entry name" value="Bacterial exopeptidase dimerisation domain"/>
    <property type="match status" value="1"/>
</dbReference>
<feature type="binding site" evidence="2">
    <location>
        <position position="358"/>
    </location>
    <ligand>
        <name>Mn(2+)</name>
        <dbReference type="ChEBI" id="CHEBI:29035"/>
        <label>2</label>
    </ligand>
</feature>
<sequence length="387" mass="41267">MKKRLVFGLCAAVLGSPAVVSAADVSQLAQQVHPRVVEWRRHIHQHPELGYQEVKTAAYVAEQLRNMPGMEVQTGIFFRSEVVSTLDGKQVAVMHACGHDTHVAMLLGAAQILSGMRDQLNGTVVFIFQPAEEGGGGAFKMIEGGVLDNPKVEAIFGQHISAGYPSGSLEYRAGGTMASADTFSVLVKGEGGHGSSPWAARDPIIATADMIVSLQSAIARDVNMSLGGSSMTVGLMSGGARRNVIPAEASFSGTVRTLNAENRDTLQKSFERIVQGTAHSHGVEADIQYTRLYPVTYNNPTLTSRAVGALKKAADGKVKGIPAKMGSEDFGAYGEKIPAFFWFLNASPYVDKAGAPNHSPHFVIDESAMLVGVRAMVETSLSYFDNK</sequence>
<keyword evidence="2" id="KW-0479">Metal-binding</keyword>
<dbReference type="SUPFAM" id="SSF53187">
    <property type="entry name" value="Zn-dependent exopeptidases"/>
    <property type="match status" value="1"/>
</dbReference>
<dbReference type="EMBL" id="CADIJQ010000001">
    <property type="protein sequence ID" value="CAB3663942.1"/>
    <property type="molecule type" value="Genomic_DNA"/>
</dbReference>
<feature type="signal peptide" evidence="3">
    <location>
        <begin position="1"/>
        <end position="22"/>
    </location>
</feature>
<accession>A0A6S6Z5X3</accession>
<protein>
    <submittedName>
        <fullName evidence="5">N-acetylcysteine deacetylase</fullName>
        <ecNumber evidence="5">3.5.1.-</ecNumber>
    </submittedName>
</protein>
<dbReference type="Pfam" id="PF07687">
    <property type="entry name" value="M20_dimer"/>
    <property type="match status" value="1"/>
</dbReference>
<keyword evidence="2" id="KW-0464">Manganese</keyword>